<feature type="domain" description="PIN" evidence="1">
    <location>
        <begin position="3"/>
        <end position="125"/>
    </location>
</feature>
<proteinExistence type="predicted"/>
<dbReference type="InterPro" id="IPR041705">
    <property type="entry name" value="PIN_Sll0205"/>
</dbReference>
<dbReference type="PANTHER" id="PTHR36173:SF2">
    <property type="entry name" value="RIBONUCLEASE VAPC16"/>
    <property type="match status" value="1"/>
</dbReference>
<name>A0AAU6PGD4_9GAMM</name>
<sequence length="132" mass="15566">MNYLIDTHILVWLIKYPKKISQQQLNIFQNSENKIYISNISFWEIALKSNKGKMEILGFNPDDLPIIAKELGLKILDINSQTMANSYQLSAVEKHKDPFDRLLIWHCIQNHYTFISSDSKLHNYEKQGLKWI</sequence>
<evidence type="ECO:0000313" key="2">
    <source>
        <dbReference type="EMBL" id="WXU00065.1"/>
    </source>
</evidence>
<dbReference type="InterPro" id="IPR002716">
    <property type="entry name" value="PIN_dom"/>
</dbReference>
<gene>
    <name evidence="2" type="ORF">Ctma_0773</name>
</gene>
<reference evidence="2" key="1">
    <citation type="submission" date="2023-10" db="EMBL/GenBank/DDBJ databases">
        <title>The first scallop-associated chemosynthetic bacterial symbiont.</title>
        <authorList>
            <person name="Lin Y.-T."/>
            <person name="Sun J."/>
            <person name="Ip J.C.-H."/>
            <person name="He X."/>
            <person name="Gao Z.-M."/>
            <person name="Perez M."/>
            <person name="Xu T."/>
            <person name="Qian P.-Y."/>
            <person name="Qiu J.-W."/>
        </authorList>
    </citation>
    <scope>NUCLEOTIDE SEQUENCE</scope>
    <source>
        <strain evidence="2">Gill1</strain>
    </source>
</reference>
<protein>
    <recommendedName>
        <fullName evidence="1">PIN domain-containing protein</fullName>
    </recommendedName>
</protein>
<accession>A0AAU6PGD4</accession>
<dbReference type="PANTHER" id="PTHR36173">
    <property type="entry name" value="RIBONUCLEASE VAPC16-RELATED"/>
    <property type="match status" value="1"/>
</dbReference>
<evidence type="ECO:0000259" key="1">
    <source>
        <dbReference type="Pfam" id="PF01850"/>
    </source>
</evidence>
<dbReference type="Gene3D" id="3.40.50.1010">
    <property type="entry name" value="5'-nuclease"/>
    <property type="match status" value="1"/>
</dbReference>
<dbReference type="SUPFAM" id="SSF88723">
    <property type="entry name" value="PIN domain-like"/>
    <property type="match status" value="1"/>
</dbReference>
<dbReference type="InterPro" id="IPR052919">
    <property type="entry name" value="TA_system_RNase"/>
</dbReference>
<dbReference type="CDD" id="cd09872">
    <property type="entry name" value="PIN_Sll0205-like"/>
    <property type="match status" value="1"/>
</dbReference>
<dbReference type="InterPro" id="IPR029060">
    <property type="entry name" value="PIN-like_dom_sf"/>
</dbReference>
<dbReference type="EMBL" id="CP138327">
    <property type="protein sequence ID" value="WXU00065.1"/>
    <property type="molecule type" value="Genomic_DNA"/>
</dbReference>
<dbReference type="AlphaFoldDB" id="A0AAU6PGD4"/>
<dbReference type="Pfam" id="PF01850">
    <property type="entry name" value="PIN"/>
    <property type="match status" value="1"/>
</dbReference>
<organism evidence="2">
    <name type="scientific">Catillopecten margaritatus gill symbiont</name>
    <dbReference type="NCBI Taxonomy" id="3083288"/>
    <lineage>
        <taxon>Bacteria</taxon>
        <taxon>Pseudomonadati</taxon>
        <taxon>Pseudomonadota</taxon>
        <taxon>Gammaproteobacteria</taxon>
        <taxon>sulfur-oxidizing symbionts</taxon>
    </lineage>
</organism>